<dbReference type="EMBL" id="CP049001">
    <property type="protein sequence ID" value="QID84369.1"/>
    <property type="molecule type" value="Genomic_DNA"/>
</dbReference>
<dbReference type="Pfam" id="PF17242">
    <property type="entry name" value="DUF5315"/>
    <property type="match status" value="1"/>
</dbReference>
<accession>A0A6C1E5V6</accession>
<feature type="compositionally biased region" description="Basic and acidic residues" evidence="1">
    <location>
        <begin position="168"/>
        <end position="177"/>
    </location>
</feature>
<sequence>MEDKQVPPIRVKVSDMDPGYESKFNSREPSAQPAKLEFKPGKRKIKGSPDSTVATAAATANGPLPAPEASKKLNTPPTSNSPAAGTTTRSNTAYERSVNGSRITMHSNLVPTETQDVSWSEIDTLDDVKNMAKEPIINDGFPQDFENRLTQMRRSHAQLLRVMRERNERLKHAKPDLSTRMAAPPEKGQRGTSAKGPKREPEQAIDDPEVAFDGEKYVGQIVDTIKRLDQ</sequence>
<protein>
    <submittedName>
        <fullName evidence="2">Uncharacterized protein</fullName>
    </submittedName>
</protein>
<feature type="region of interest" description="Disordered" evidence="1">
    <location>
        <begin position="1"/>
        <end position="109"/>
    </location>
</feature>
<name>A0A6C1E5V6_SACPS</name>
<dbReference type="AlphaFoldDB" id="A0A6C1E5V6"/>
<feature type="region of interest" description="Disordered" evidence="1">
    <location>
        <begin position="168"/>
        <end position="211"/>
    </location>
</feature>
<feature type="compositionally biased region" description="Polar residues" evidence="1">
    <location>
        <begin position="72"/>
        <end position="109"/>
    </location>
</feature>
<gene>
    <name evidence="2" type="ORF">GRS66_006870</name>
</gene>
<evidence type="ECO:0000256" key="1">
    <source>
        <dbReference type="SAM" id="MobiDB-lite"/>
    </source>
</evidence>
<evidence type="ECO:0000313" key="2">
    <source>
        <dbReference type="EMBL" id="QID84369.1"/>
    </source>
</evidence>
<reference evidence="2 3" key="1">
    <citation type="journal article" date="2019" name="BMC Genomics">
        <title>Chromosome level assembly and comparative genome analysis confirm lager-brewing yeasts originated from a single hybridization.</title>
        <authorList>
            <person name="Salazar A.N."/>
            <person name="Gorter de Vries A.R."/>
            <person name="van den Broek M."/>
            <person name="Brouwers N."/>
            <person name="de la Torre Cortes P."/>
            <person name="Kuijpers N.G.A."/>
            <person name="Daran J.G."/>
            <person name="Abeel T."/>
        </authorList>
    </citation>
    <scope>NUCLEOTIDE SEQUENCE [LARGE SCALE GENOMIC DNA]</scope>
    <source>
        <strain evidence="2 3">CBS 1483</strain>
    </source>
</reference>
<dbReference type="Proteomes" id="UP000501346">
    <property type="component" value="Chromosome SeIV-SeII"/>
</dbReference>
<dbReference type="OrthoDB" id="4065597at2759"/>
<proteinExistence type="predicted"/>
<keyword evidence="3" id="KW-1185">Reference proteome</keyword>
<evidence type="ECO:0000313" key="3">
    <source>
        <dbReference type="Proteomes" id="UP000501346"/>
    </source>
</evidence>
<organism evidence="2 3">
    <name type="scientific">Saccharomyces pastorianus</name>
    <name type="common">Lager yeast</name>
    <name type="synonym">Saccharomyces cerevisiae x Saccharomyces eubayanus</name>
    <dbReference type="NCBI Taxonomy" id="27292"/>
    <lineage>
        <taxon>Eukaryota</taxon>
        <taxon>Fungi</taxon>
        <taxon>Dikarya</taxon>
        <taxon>Ascomycota</taxon>
        <taxon>Saccharomycotina</taxon>
        <taxon>Saccharomycetes</taxon>
        <taxon>Saccharomycetales</taxon>
        <taxon>Saccharomycetaceae</taxon>
        <taxon>Saccharomyces</taxon>
    </lineage>
</organism>